<evidence type="ECO:0000256" key="4">
    <source>
        <dbReference type="ARBA" id="ARBA00022801"/>
    </source>
</evidence>
<evidence type="ECO:0000256" key="5">
    <source>
        <dbReference type="ARBA" id="ARBA00022989"/>
    </source>
</evidence>
<keyword evidence="4" id="KW-0378">Hydrolase</keyword>
<feature type="domain" description="Peptidase S54 rhomboid" evidence="8">
    <location>
        <begin position="58"/>
        <end position="211"/>
    </location>
</feature>
<dbReference type="RefSeq" id="WP_006977943.1">
    <property type="nucleotide sequence ID" value="NZ_ABVL01000002.1"/>
</dbReference>
<feature type="transmembrane region" description="Helical" evidence="7">
    <location>
        <begin position="193"/>
        <end position="212"/>
    </location>
</feature>
<dbReference type="InterPro" id="IPR022764">
    <property type="entry name" value="Peptidase_S54_rhomboid_dom"/>
</dbReference>
<dbReference type="Gene3D" id="1.20.1540.10">
    <property type="entry name" value="Rhomboid-like"/>
    <property type="match status" value="1"/>
</dbReference>
<feature type="transmembrane region" description="Helical" evidence="7">
    <location>
        <begin position="162"/>
        <end position="181"/>
    </location>
</feature>
<dbReference type="PANTHER" id="PTHR43731">
    <property type="entry name" value="RHOMBOID PROTEASE"/>
    <property type="match status" value="1"/>
</dbReference>
<gene>
    <name evidence="9" type="ORF">CfE428DRAFT_0616</name>
</gene>
<dbReference type="InterPro" id="IPR050925">
    <property type="entry name" value="Rhomboid_protease_S54"/>
</dbReference>
<reference evidence="9 10" key="1">
    <citation type="journal article" date="2011" name="J. Bacteriol.">
        <title>Genome sequence of Chthoniobacter flavus Ellin428, an aerobic heterotrophic soil bacterium.</title>
        <authorList>
            <person name="Kant R."/>
            <person name="van Passel M.W."/>
            <person name="Palva A."/>
            <person name="Lucas S."/>
            <person name="Lapidus A."/>
            <person name="Glavina Del Rio T."/>
            <person name="Dalin E."/>
            <person name="Tice H."/>
            <person name="Bruce D."/>
            <person name="Goodwin L."/>
            <person name="Pitluck S."/>
            <person name="Larimer F.W."/>
            <person name="Land M.L."/>
            <person name="Hauser L."/>
            <person name="Sangwan P."/>
            <person name="de Vos W.M."/>
            <person name="Janssen P.H."/>
            <person name="Smidt H."/>
        </authorList>
    </citation>
    <scope>NUCLEOTIDE SEQUENCE [LARGE SCALE GENOMIC DNA]</scope>
    <source>
        <strain evidence="9 10">Ellin428</strain>
    </source>
</reference>
<feature type="transmembrane region" description="Helical" evidence="7">
    <location>
        <begin position="12"/>
        <end position="33"/>
    </location>
</feature>
<evidence type="ECO:0000256" key="7">
    <source>
        <dbReference type="SAM" id="Phobius"/>
    </source>
</evidence>
<dbReference type="Proteomes" id="UP000005824">
    <property type="component" value="Unassembled WGS sequence"/>
</dbReference>
<comment type="subcellular location">
    <subcellularLocation>
        <location evidence="1">Membrane</location>
        <topology evidence="1">Multi-pass membrane protein</topology>
    </subcellularLocation>
</comment>
<evidence type="ECO:0000256" key="3">
    <source>
        <dbReference type="ARBA" id="ARBA00022692"/>
    </source>
</evidence>
<evidence type="ECO:0000256" key="6">
    <source>
        <dbReference type="ARBA" id="ARBA00023136"/>
    </source>
</evidence>
<feature type="transmembrane region" description="Helical" evidence="7">
    <location>
        <begin position="95"/>
        <end position="116"/>
    </location>
</feature>
<evidence type="ECO:0000313" key="9">
    <source>
        <dbReference type="EMBL" id="EDY21371.1"/>
    </source>
</evidence>
<dbReference type="STRING" id="497964.CfE428DRAFT_0616"/>
<dbReference type="FunFam" id="1.20.1540.10:FF:000027">
    <property type="entry name" value="Rhomboid family intramembrane serine protease"/>
    <property type="match status" value="1"/>
</dbReference>
<comment type="similarity">
    <text evidence="2">Belongs to the peptidase S54 family.</text>
</comment>
<evidence type="ECO:0000313" key="10">
    <source>
        <dbReference type="Proteomes" id="UP000005824"/>
    </source>
</evidence>
<evidence type="ECO:0000256" key="1">
    <source>
        <dbReference type="ARBA" id="ARBA00004141"/>
    </source>
</evidence>
<keyword evidence="10" id="KW-1185">Reference proteome</keyword>
<name>B4CVC9_9BACT</name>
<feature type="transmembrane region" description="Helical" evidence="7">
    <location>
        <begin position="122"/>
        <end position="141"/>
    </location>
</feature>
<dbReference type="AlphaFoldDB" id="B4CVC9"/>
<keyword evidence="6 7" id="KW-0472">Membrane</keyword>
<dbReference type="eggNOG" id="COG0705">
    <property type="taxonomic scope" value="Bacteria"/>
</dbReference>
<keyword evidence="5 7" id="KW-1133">Transmembrane helix</keyword>
<dbReference type="GO" id="GO:0004252">
    <property type="term" value="F:serine-type endopeptidase activity"/>
    <property type="evidence" value="ECO:0007669"/>
    <property type="project" value="InterPro"/>
</dbReference>
<dbReference type="PANTHER" id="PTHR43731:SF14">
    <property type="entry name" value="PRESENILIN-ASSOCIATED RHOMBOID-LIKE PROTEIN, MITOCHONDRIAL"/>
    <property type="match status" value="1"/>
</dbReference>
<proteinExistence type="inferred from homology"/>
<dbReference type="InterPro" id="IPR035952">
    <property type="entry name" value="Rhomboid-like_sf"/>
</dbReference>
<organism evidence="9 10">
    <name type="scientific">Chthoniobacter flavus Ellin428</name>
    <dbReference type="NCBI Taxonomy" id="497964"/>
    <lineage>
        <taxon>Bacteria</taxon>
        <taxon>Pseudomonadati</taxon>
        <taxon>Verrucomicrobiota</taxon>
        <taxon>Spartobacteria</taxon>
        <taxon>Chthoniobacterales</taxon>
        <taxon>Chthoniobacteraceae</taxon>
        <taxon>Chthoniobacter</taxon>
    </lineage>
</organism>
<dbReference type="SUPFAM" id="SSF144091">
    <property type="entry name" value="Rhomboid-like"/>
    <property type="match status" value="1"/>
</dbReference>
<comment type="caution">
    <text evidence="9">The sequence shown here is derived from an EMBL/GenBank/DDBJ whole genome shotgun (WGS) entry which is preliminary data.</text>
</comment>
<sequence precursor="true">MLPLRDDQSTRSFPIITLLLILANVAVFAGWQLRVGLEDSVAMAGFLPEELTTKSSTTWYYVFTSMFMHGGWMHLIGNMWFLWIFGRNVEDNCGAIRYLLFYLLCGVAATLSFTIVDPHSKIPLVGASGAISGILGAYLLHHPRARVLTLVPLGPFIRLMEIPAWMFFLVWIGLQIASQILASHTHGVQTSGVAYAAHIGGFIAGMFFIVLFEKGRDSWRRRA</sequence>
<evidence type="ECO:0000256" key="2">
    <source>
        <dbReference type="ARBA" id="ARBA00009045"/>
    </source>
</evidence>
<feature type="transmembrane region" description="Helical" evidence="7">
    <location>
        <begin position="59"/>
        <end position="83"/>
    </location>
</feature>
<dbReference type="GO" id="GO:0016020">
    <property type="term" value="C:membrane"/>
    <property type="evidence" value="ECO:0007669"/>
    <property type="project" value="UniProtKB-SubCell"/>
</dbReference>
<dbReference type="InParanoid" id="B4CVC9"/>
<keyword evidence="3 7" id="KW-0812">Transmembrane</keyword>
<protein>
    <submittedName>
        <fullName evidence="9">Rhomboid family protein</fullName>
    </submittedName>
</protein>
<accession>B4CVC9</accession>
<dbReference type="EMBL" id="ABVL01000002">
    <property type="protein sequence ID" value="EDY21371.1"/>
    <property type="molecule type" value="Genomic_DNA"/>
</dbReference>
<evidence type="ECO:0000259" key="8">
    <source>
        <dbReference type="Pfam" id="PF01694"/>
    </source>
</evidence>
<dbReference type="Pfam" id="PF01694">
    <property type="entry name" value="Rhomboid"/>
    <property type="match status" value="1"/>
</dbReference>